<proteinExistence type="predicted"/>
<accession>A0A9P0GER6</accession>
<sequence>MKLMDDYERIRLLINIFMTHNLTKTNKSVNLHKFVRDVQETFRNKGHIFSEKEILLTWKELLEEYYYYKENFSAEDAKQAWNLFDLMDNCFDQKRSEKFNSHLIFFLIDCMTNHRDSLAKYGLTQEVLESIEQEFKELGNNNINQKDIYTQWELLKQSYRESRQLMKQRCQNQQFNEYFEAMRIFYQSPEFLMHKQYHSPLKRRNTNKDDNDNRSKKVNESKTFNSTMRYKLLACIKNKKSELGFNKELSPTLLTHIVDEFQKFGYHLTTEIICNEWNDLYYRYELLKSSDDPYHWKYFSDVNNICHSSESVVVENIETNPVSDIENNILDKYSKRFTEMPELRDLMLENNLSGEEVNYLLNFNDT</sequence>
<dbReference type="Proteomes" id="UP001153636">
    <property type="component" value="Chromosome 2"/>
</dbReference>
<organism evidence="1 2">
    <name type="scientific">Psylliodes chrysocephalus</name>
    <dbReference type="NCBI Taxonomy" id="3402493"/>
    <lineage>
        <taxon>Eukaryota</taxon>
        <taxon>Metazoa</taxon>
        <taxon>Ecdysozoa</taxon>
        <taxon>Arthropoda</taxon>
        <taxon>Hexapoda</taxon>
        <taxon>Insecta</taxon>
        <taxon>Pterygota</taxon>
        <taxon>Neoptera</taxon>
        <taxon>Endopterygota</taxon>
        <taxon>Coleoptera</taxon>
        <taxon>Polyphaga</taxon>
        <taxon>Cucujiformia</taxon>
        <taxon>Chrysomeloidea</taxon>
        <taxon>Chrysomelidae</taxon>
        <taxon>Galerucinae</taxon>
        <taxon>Alticini</taxon>
        <taxon>Psylliodes</taxon>
    </lineage>
</organism>
<dbReference type="EMBL" id="OV651814">
    <property type="protein sequence ID" value="CAH1107150.1"/>
    <property type="molecule type" value="Genomic_DNA"/>
</dbReference>
<evidence type="ECO:0000313" key="2">
    <source>
        <dbReference type="Proteomes" id="UP001153636"/>
    </source>
</evidence>
<keyword evidence="2" id="KW-1185">Reference proteome</keyword>
<gene>
    <name evidence="1" type="ORF">PSYICH_LOCUS7053</name>
</gene>
<dbReference type="OrthoDB" id="6700184at2759"/>
<dbReference type="AlphaFoldDB" id="A0A9P0GER6"/>
<name>A0A9P0GER6_9CUCU</name>
<reference evidence="1" key="1">
    <citation type="submission" date="2022-01" db="EMBL/GenBank/DDBJ databases">
        <authorList>
            <person name="King R."/>
        </authorList>
    </citation>
    <scope>NUCLEOTIDE SEQUENCE</scope>
</reference>
<evidence type="ECO:0000313" key="1">
    <source>
        <dbReference type="EMBL" id="CAH1107150.1"/>
    </source>
</evidence>
<protein>
    <submittedName>
        <fullName evidence="1">Uncharacterized protein</fullName>
    </submittedName>
</protein>